<dbReference type="Pfam" id="PF13088">
    <property type="entry name" value="BNR_2"/>
    <property type="match status" value="2"/>
</dbReference>
<keyword evidence="5" id="KW-1185">Reference proteome</keyword>
<dbReference type="SUPFAM" id="SSF49373">
    <property type="entry name" value="Invasin/intimin cell-adhesion fragments"/>
    <property type="match status" value="2"/>
</dbReference>
<dbReference type="EMBL" id="WSEM01000008">
    <property type="protein sequence ID" value="MVQ34656.1"/>
    <property type="molecule type" value="Genomic_DNA"/>
</dbReference>
<evidence type="ECO:0000313" key="4">
    <source>
        <dbReference type="EMBL" id="MVQ34656.1"/>
    </source>
</evidence>
<dbReference type="PANTHER" id="PTHR43752:SF2">
    <property type="entry name" value="BNR_ASP-BOX REPEAT FAMILY PROTEIN"/>
    <property type="match status" value="1"/>
</dbReference>
<feature type="chain" id="PRO_5046442414" description="SLH domain-containing protein" evidence="2">
    <location>
        <begin position="34"/>
        <end position="1049"/>
    </location>
</feature>
<feature type="domain" description="SLH" evidence="3">
    <location>
        <begin position="993"/>
        <end position="1049"/>
    </location>
</feature>
<dbReference type="Gene3D" id="2.60.40.1080">
    <property type="match status" value="2"/>
</dbReference>
<evidence type="ECO:0000313" key="5">
    <source>
        <dbReference type="Proteomes" id="UP000467637"/>
    </source>
</evidence>
<dbReference type="PROSITE" id="PS51272">
    <property type="entry name" value="SLH"/>
    <property type="match status" value="3"/>
</dbReference>
<feature type="compositionally biased region" description="Gly residues" evidence="1">
    <location>
        <begin position="817"/>
        <end position="834"/>
    </location>
</feature>
<feature type="compositionally biased region" description="Pro residues" evidence="1">
    <location>
        <begin position="843"/>
        <end position="859"/>
    </location>
</feature>
<dbReference type="InterPro" id="IPR008964">
    <property type="entry name" value="Invasin/intimin_cell_adhesion"/>
</dbReference>
<dbReference type="InterPro" id="IPR001119">
    <property type="entry name" value="SLH_dom"/>
</dbReference>
<dbReference type="SUPFAM" id="SSF50939">
    <property type="entry name" value="Sialidases"/>
    <property type="match status" value="1"/>
</dbReference>
<reference evidence="4 5" key="1">
    <citation type="submission" date="2019-12" db="EMBL/GenBank/DDBJ databases">
        <authorList>
            <person name="Huq M.A."/>
        </authorList>
    </citation>
    <scope>NUCLEOTIDE SEQUENCE [LARGE SCALE GENOMIC DNA]</scope>
    <source>
        <strain evidence="4 5">MAH-34</strain>
    </source>
</reference>
<dbReference type="Proteomes" id="UP000467637">
    <property type="component" value="Unassembled WGS sequence"/>
</dbReference>
<dbReference type="Pfam" id="PF00395">
    <property type="entry name" value="SLH"/>
    <property type="match status" value="3"/>
</dbReference>
<feature type="domain" description="SLH" evidence="3">
    <location>
        <begin position="866"/>
        <end position="929"/>
    </location>
</feature>
<organism evidence="4 5">
    <name type="scientific">Paenibacillus anseongense</name>
    <dbReference type="NCBI Taxonomy" id="2682845"/>
    <lineage>
        <taxon>Bacteria</taxon>
        <taxon>Bacillati</taxon>
        <taxon>Bacillota</taxon>
        <taxon>Bacilli</taxon>
        <taxon>Bacillales</taxon>
        <taxon>Paenibacillaceae</taxon>
        <taxon>Paenibacillus</taxon>
    </lineage>
</organism>
<name>A0ABW9U6J8_9BACL</name>
<proteinExistence type="predicted"/>
<feature type="domain" description="SLH" evidence="3">
    <location>
        <begin position="930"/>
        <end position="988"/>
    </location>
</feature>
<dbReference type="Pfam" id="PF02368">
    <property type="entry name" value="Big_2"/>
    <property type="match status" value="2"/>
</dbReference>
<keyword evidence="2" id="KW-0732">Signal</keyword>
<sequence length="1049" mass="112557">MKGVMQMNRKFKLLMSMTVCIAISATSLIPALAASPGTFTISDQTVSIFKPIKDNGATGDHVHGSSIVELPSGELLCVWFQGNGERDATTTRIMGARSTDGGKTWLKPFVVTDAQDIADINPVVYVDAGDRLWFFWYPVLAGRWQTSQPRYAYAEKGSYELEEVGNKAPNWTFSENVGIKLGKNIGGVVNPSSADDNISQSLDDRAGATSRPSWATAPVIARPELAKGFVNTVKAKLDDQKEYLFKPIADGGAGMSRKINEAEFDGLVTETMQLIGGDPTKYLYAPTVADTITEPRSGYPYARRLGWQTKDKPFAVDLGNGKVRLLLPLYSDMLEMSIMAFTEYDPSKPLADNSLRWEMSEPIVGIANIQATMAQRKDGTIVAYMRDNGPRPYRVVASESRDKGLTWSTVKDVPELQDPGVGHDLLQLKDGNWAFVHVDTESNRNTLAVALSDDEGKTWKYRRHLALDTRSSTGSYHYPAITQAHNGDMLISFSRFFSSLDTDSANQSLGSYKNITFSRITEDWIKQGDPVTVIREYESIDREVAVPASFNISKASDSAIKALFPSTIKAYTSYKSGAENAVLPSVDLPVVWDVAAIKANYKLNSLISNLTGVVDESKLPQGITSDMLPFFKAPLRVYLYNDPNAVAAQSLALNKTDLALFKGQSEALIATVLPSQTTNKTVLWSSSDSSVATVDTDGIVTAVNKGAAVITARTLDGNFTATANVEVRIPAASVTVTPGEITLNSGQSSVLAAAITPDDTTVQSINWSSSDEKVVVVNDKGEVTAKSVGQAIITAKVIDGTNIASGTAVVKVLGSSGGGSGNGGNNGNTGGSGTGSSNSTTPPLVPPVTGQPPVNPPTKQPDTTPKPVFTDVNDNYLWAKEAIEALASKGIVNGTSETTFSPEKNISRADFMTMVVRALNLKAEINSNFDDVNKNDYYYEALAISKALGIADGVGGNTFNPQGEISRQDLMVLVSRALQKAGKLLPKGNLDALNSFKDASNVADYAKESVALLVEAGIIEGSDNLINPEGKATRAEVATIVYRVLKLLN</sequence>
<accession>A0ABW9U6J8</accession>
<dbReference type="InterPro" id="IPR036278">
    <property type="entry name" value="Sialidase_sf"/>
</dbReference>
<dbReference type="InterPro" id="IPR011040">
    <property type="entry name" value="Sialidase"/>
</dbReference>
<feature type="region of interest" description="Disordered" evidence="1">
    <location>
        <begin position="817"/>
        <end position="869"/>
    </location>
</feature>
<comment type="caution">
    <text evidence="4">The sequence shown here is derived from an EMBL/GenBank/DDBJ whole genome shotgun (WGS) entry which is preliminary data.</text>
</comment>
<protein>
    <recommendedName>
        <fullName evidence="3">SLH domain-containing protein</fullName>
    </recommendedName>
</protein>
<feature type="signal peptide" evidence="2">
    <location>
        <begin position="1"/>
        <end position="33"/>
    </location>
</feature>
<gene>
    <name evidence="4" type="ORF">GON05_08320</name>
</gene>
<dbReference type="Gene3D" id="2.120.10.10">
    <property type="match status" value="2"/>
</dbReference>
<dbReference type="SMART" id="SM00635">
    <property type="entry name" value="BID_2"/>
    <property type="match status" value="2"/>
</dbReference>
<dbReference type="PANTHER" id="PTHR43752">
    <property type="entry name" value="BNR/ASP-BOX REPEAT FAMILY PROTEIN"/>
    <property type="match status" value="1"/>
</dbReference>
<dbReference type="CDD" id="cd15482">
    <property type="entry name" value="Sialidase_non-viral"/>
    <property type="match status" value="1"/>
</dbReference>
<evidence type="ECO:0000256" key="1">
    <source>
        <dbReference type="SAM" id="MobiDB-lite"/>
    </source>
</evidence>
<dbReference type="InterPro" id="IPR003343">
    <property type="entry name" value="Big_2"/>
</dbReference>
<evidence type="ECO:0000256" key="2">
    <source>
        <dbReference type="SAM" id="SignalP"/>
    </source>
</evidence>
<evidence type="ECO:0000259" key="3">
    <source>
        <dbReference type="PROSITE" id="PS51272"/>
    </source>
</evidence>